<dbReference type="Pfam" id="PF00563">
    <property type="entry name" value="EAL"/>
    <property type="match status" value="1"/>
</dbReference>
<dbReference type="PANTHER" id="PTHR33121">
    <property type="entry name" value="CYCLIC DI-GMP PHOSPHODIESTERASE PDEF"/>
    <property type="match status" value="1"/>
</dbReference>
<dbReference type="SUPFAM" id="SSF141868">
    <property type="entry name" value="EAL domain-like"/>
    <property type="match status" value="1"/>
</dbReference>
<protein>
    <submittedName>
        <fullName evidence="4">Signaling protein ykoW</fullName>
    </submittedName>
</protein>
<name>U5VZD0_9ACTN</name>
<dbReference type="RefSeq" id="WP_023362725.1">
    <property type="nucleotide sequence ID" value="NC_022657.1"/>
</dbReference>
<dbReference type="EMBL" id="CP006272">
    <property type="protein sequence ID" value="AGZ42353.1"/>
    <property type="molecule type" value="Genomic_DNA"/>
</dbReference>
<evidence type="ECO:0000313" key="4">
    <source>
        <dbReference type="EMBL" id="AGZ42353.1"/>
    </source>
</evidence>
<keyword evidence="5" id="KW-1185">Reference proteome</keyword>
<dbReference type="eggNOG" id="COG5001">
    <property type="taxonomic scope" value="Bacteria"/>
</dbReference>
<dbReference type="CDD" id="cd01949">
    <property type="entry name" value="GGDEF"/>
    <property type="match status" value="1"/>
</dbReference>
<dbReference type="InterPro" id="IPR001633">
    <property type="entry name" value="EAL_dom"/>
</dbReference>
<dbReference type="OrthoDB" id="23692at2"/>
<dbReference type="NCBIfam" id="TIGR00254">
    <property type="entry name" value="GGDEF"/>
    <property type="match status" value="1"/>
</dbReference>
<dbReference type="Proteomes" id="UP000017746">
    <property type="component" value="Chromosome"/>
</dbReference>
<dbReference type="CDD" id="cd01948">
    <property type="entry name" value="EAL"/>
    <property type="match status" value="1"/>
</dbReference>
<dbReference type="Pfam" id="PF00990">
    <property type="entry name" value="GGDEF"/>
    <property type="match status" value="1"/>
</dbReference>
<feature type="transmembrane region" description="Helical" evidence="1">
    <location>
        <begin position="178"/>
        <end position="201"/>
    </location>
</feature>
<dbReference type="InterPro" id="IPR050706">
    <property type="entry name" value="Cyclic-di-GMP_PDE-like"/>
</dbReference>
<dbReference type="SMART" id="SM00052">
    <property type="entry name" value="EAL"/>
    <property type="match status" value="1"/>
</dbReference>
<reference evidence="4 5" key="1">
    <citation type="journal article" date="2014" name="J. Biotechnol.">
        <title>Complete genome sequence of the actinobacterium Actinoplanes friuliensis HAG 010964, producer of the lipopeptide antibiotic friulimycin.</title>
        <authorList>
            <person name="Ruckert C."/>
            <person name="Szczepanowski R."/>
            <person name="Albersmeier A."/>
            <person name="Goesmann A."/>
            <person name="Fischer N."/>
            <person name="Steinkamper A."/>
            <person name="Puhler A."/>
            <person name="Biener R."/>
            <person name="Schwartz D."/>
            <person name="Kalinowski J."/>
        </authorList>
    </citation>
    <scope>NUCLEOTIDE SEQUENCE [LARGE SCALE GENOMIC DNA]</scope>
    <source>
        <strain evidence="4 5">DSM 7358</strain>
    </source>
</reference>
<keyword evidence="1" id="KW-0812">Transmembrane</keyword>
<sequence>MIKRIRGRSVATTAALAGVLLALAAYVIQGTVHTTRATEQQSRALVVDSLFSEARIAIAMQEVNLRHYQVEPSVAVKQRFDQVVRTANDTLAQIVAGDDGAARADALRLREEQLAYQALAERLIVLIADSDPAHSQLDRLEVTPAFYTLQDDVDTVARAYHDAAQLQVAALRQTQVRLLVGTSVGFGAGLFLVGMILRLVLGYQRRLVDQATESRHLALHDPLTGLANRTLFTQRLAAALENVDDGQVALMVVDLNGFKAVNDTMGHHAGDRVLIESGRRLTAGVGADGVVARLGGDEFAVLLPRVSGIPAASALAEHLVGELRRDFALDDGPAAISGSLGIALGPMHGGADELFRHADAAMYRAKSNGGGVAVYDAGADAEMPDRMQLFADLRALLDGGDPHGQLRLYYQPQVRLSDGAVTSVEALVRWLHPERGLLMPGTFLPIAERGGLEVRLTYHLLGVAVRQAAEWLREDRPLSVSVNVSPGCLIDPGFVARVLAAAGEAGLPPHLLCLELTETSIMADPDRAVRALHEVREHGISVSVDDFGTGFSSLSQLRRVPADELKVDRTFVRDLTAGTPDAVMVRSAIELGHNLGLSVVAEGVEDEEALLRLREMNCEYAQGYVLSHPVPADKLRDACDRAQAVVTAVLVA</sequence>
<accession>U5VZD0</accession>
<dbReference type="HOGENOM" id="CLU_000445_70_50_11"/>
<evidence type="ECO:0000259" key="3">
    <source>
        <dbReference type="PROSITE" id="PS50887"/>
    </source>
</evidence>
<dbReference type="SUPFAM" id="SSF55073">
    <property type="entry name" value="Nucleotide cyclase"/>
    <property type="match status" value="1"/>
</dbReference>
<dbReference type="InterPro" id="IPR035919">
    <property type="entry name" value="EAL_sf"/>
</dbReference>
<dbReference type="SMART" id="SM00267">
    <property type="entry name" value="GGDEF"/>
    <property type="match status" value="1"/>
</dbReference>
<feature type="domain" description="GGDEF" evidence="3">
    <location>
        <begin position="246"/>
        <end position="377"/>
    </location>
</feature>
<dbReference type="Gene3D" id="3.20.20.450">
    <property type="entry name" value="EAL domain"/>
    <property type="match status" value="1"/>
</dbReference>
<dbReference type="STRING" id="1246995.AFR_20405"/>
<dbReference type="InterPro" id="IPR029787">
    <property type="entry name" value="Nucleotide_cyclase"/>
</dbReference>
<proteinExistence type="predicted"/>
<keyword evidence="1" id="KW-1133">Transmembrane helix</keyword>
<dbReference type="Gene3D" id="3.30.70.270">
    <property type="match status" value="1"/>
</dbReference>
<gene>
    <name evidence="4" type="ORF">AFR_20405</name>
</gene>
<dbReference type="KEGG" id="afs:AFR_20405"/>
<organism evidence="4 5">
    <name type="scientific">Actinoplanes friuliensis DSM 7358</name>
    <dbReference type="NCBI Taxonomy" id="1246995"/>
    <lineage>
        <taxon>Bacteria</taxon>
        <taxon>Bacillati</taxon>
        <taxon>Actinomycetota</taxon>
        <taxon>Actinomycetes</taxon>
        <taxon>Micromonosporales</taxon>
        <taxon>Micromonosporaceae</taxon>
        <taxon>Actinoplanes</taxon>
    </lineage>
</organism>
<keyword evidence="1" id="KW-0472">Membrane</keyword>
<dbReference type="InterPro" id="IPR000160">
    <property type="entry name" value="GGDEF_dom"/>
</dbReference>
<evidence type="ECO:0000313" key="5">
    <source>
        <dbReference type="Proteomes" id="UP000017746"/>
    </source>
</evidence>
<evidence type="ECO:0000259" key="2">
    <source>
        <dbReference type="PROSITE" id="PS50883"/>
    </source>
</evidence>
<dbReference type="PANTHER" id="PTHR33121:SF70">
    <property type="entry name" value="SIGNALING PROTEIN YKOW"/>
    <property type="match status" value="1"/>
</dbReference>
<dbReference type="GO" id="GO:0071111">
    <property type="term" value="F:cyclic-guanylate-specific phosphodiesterase activity"/>
    <property type="evidence" value="ECO:0007669"/>
    <property type="project" value="InterPro"/>
</dbReference>
<dbReference type="AlphaFoldDB" id="U5VZD0"/>
<feature type="domain" description="EAL" evidence="2">
    <location>
        <begin position="386"/>
        <end position="643"/>
    </location>
</feature>
<evidence type="ECO:0000256" key="1">
    <source>
        <dbReference type="SAM" id="Phobius"/>
    </source>
</evidence>
<dbReference type="PROSITE" id="PS50883">
    <property type="entry name" value="EAL"/>
    <property type="match status" value="1"/>
</dbReference>
<dbReference type="PROSITE" id="PS50887">
    <property type="entry name" value="GGDEF"/>
    <property type="match status" value="1"/>
</dbReference>
<dbReference type="InterPro" id="IPR043128">
    <property type="entry name" value="Rev_trsase/Diguanyl_cyclase"/>
</dbReference>
<dbReference type="PATRIC" id="fig|1246995.3.peg.4138"/>